<feature type="transmembrane region" description="Helical" evidence="6">
    <location>
        <begin position="178"/>
        <end position="197"/>
    </location>
</feature>
<comment type="similarity">
    <text evidence="2">Belongs to the UPF0754 family.</text>
</comment>
<name>A0A414PZH0_FUSMR</name>
<evidence type="ECO:0000313" key="7">
    <source>
        <dbReference type="EMBL" id="RHF73959.1"/>
    </source>
</evidence>
<sequence>MKLLLIVGIGAGIGWVTNYVAIKMLFRPYKEINLGLFKIQGLLPKRKHEIGESIAEVIQTELVSLQEILKSLDGEKLEKEMSAVIDRILEEKLQSEITRNFPMLAMFLSSDMLEKIKGIIKNSILENKDNIVEMFSNYLKGNVDFKGIIVKNVDAFSLEKLEEVTYTLAAREFKHIEVIGAILGAIIGFVQFIIGMIM</sequence>
<comment type="caution">
    <text evidence="7">The sequence shown here is derived from an EMBL/GenBank/DDBJ whole genome shotgun (WGS) entry which is preliminary data.</text>
</comment>
<dbReference type="EMBL" id="QRHL01000003">
    <property type="protein sequence ID" value="RHF73959.1"/>
    <property type="molecule type" value="Genomic_DNA"/>
</dbReference>
<evidence type="ECO:0000256" key="2">
    <source>
        <dbReference type="ARBA" id="ARBA00008053"/>
    </source>
</evidence>
<proteinExistence type="inferred from homology"/>
<protein>
    <submittedName>
        <fullName evidence="7">DUF445 family protein</fullName>
    </submittedName>
</protein>
<evidence type="ECO:0000313" key="8">
    <source>
        <dbReference type="Proteomes" id="UP000284676"/>
    </source>
</evidence>
<dbReference type="Proteomes" id="UP000284676">
    <property type="component" value="Unassembled WGS sequence"/>
</dbReference>
<dbReference type="AlphaFoldDB" id="A0A414PZH0"/>
<dbReference type="PANTHER" id="PTHR35791:SF1">
    <property type="entry name" value="UPF0754 MEMBRANE PROTEIN YHEB"/>
    <property type="match status" value="1"/>
</dbReference>
<dbReference type="Pfam" id="PF04286">
    <property type="entry name" value="DUF445"/>
    <property type="match status" value="1"/>
</dbReference>
<evidence type="ECO:0000256" key="4">
    <source>
        <dbReference type="ARBA" id="ARBA00022989"/>
    </source>
</evidence>
<dbReference type="InterPro" id="IPR007383">
    <property type="entry name" value="DUF445"/>
</dbReference>
<keyword evidence="5 6" id="KW-0472">Membrane</keyword>
<dbReference type="PANTHER" id="PTHR35791">
    <property type="entry name" value="UPF0754 MEMBRANE PROTEIN YHEB"/>
    <property type="match status" value="1"/>
</dbReference>
<organism evidence="7 8">
    <name type="scientific">Fusobacterium mortiferum</name>
    <dbReference type="NCBI Taxonomy" id="850"/>
    <lineage>
        <taxon>Bacteria</taxon>
        <taxon>Fusobacteriati</taxon>
        <taxon>Fusobacteriota</taxon>
        <taxon>Fusobacteriia</taxon>
        <taxon>Fusobacteriales</taxon>
        <taxon>Fusobacteriaceae</taxon>
        <taxon>Fusobacterium</taxon>
    </lineage>
</organism>
<accession>A0A414PZH0</accession>
<evidence type="ECO:0000256" key="3">
    <source>
        <dbReference type="ARBA" id="ARBA00022692"/>
    </source>
</evidence>
<evidence type="ECO:0000256" key="1">
    <source>
        <dbReference type="ARBA" id="ARBA00004308"/>
    </source>
</evidence>
<comment type="subcellular location">
    <subcellularLocation>
        <location evidence="1">Endomembrane system</location>
    </subcellularLocation>
</comment>
<dbReference type="GO" id="GO:0012505">
    <property type="term" value="C:endomembrane system"/>
    <property type="evidence" value="ECO:0007669"/>
    <property type="project" value="UniProtKB-SubCell"/>
</dbReference>
<keyword evidence="4 6" id="KW-1133">Transmembrane helix</keyword>
<keyword evidence="3 6" id="KW-0812">Transmembrane</keyword>
<feature type="transmembrane region" description="Helical" evidence="6">
    <location>
        <begin position="6"/>
        <end position="26"/>
    </location>
</feature>
<gene>
    <name evidence="7" type="ORF">DW663_03840</name>
</gene>
<evidence type="ECO:0000256" key="5">
    <source>
        <dbReference type="ARBA" id="ARBA00023136"/>
    </source>
</evidence>
<reference evidence="7 8" key="1">
    <citation type="submission" date="2018-08" db="EMBL/GenBank/DDBJ databases">
        <title>A genome reference for cultivated species of the human gut microbiota.</title>
        <authorList>
            <person name="Zou Y."/>
            <person name="Xue W."/>
            <person name="Luo G."/>
        </authorList>
    </citation>
    <scope>NUCLEOTIDE SEQUENCE [LARGE SCALE GENOMIC DNA]</scope>
    <source>
        <strain evidence="7 8">AM25-1</strain>
    </source>
</reference>
<evidence type="ECO:0000256" key="6">
    <source>
        <dbReference type="SAM" id="Phobius"/>
    </source>
</evidence>